<dbReference type="STRING" id="1121883.SAMN02745226_02007"/>
<organism evidence="4 5">
    <name type="scientific">Fervidobacterium gondwanense DSM 13020</name>
    <dbReference type="NCBI Taxonomy" id="1121883"/>
    <lineage>
        <taxon>Bacteria</taxon>
        <taxon>Thermotogati</taxon>
        <taxon>Thermotogota</taxon>
        <taxon>Thermotogae</taxon>
        <taxon>Thermotogales</taxon>
        <taxon>Fervidobacteriaceae</taxon>
        <taxon>Fervidobacterium</taxon>
    </lineage>
</organism>
<dbReference type="EMBL" id="FRDJ01000020">
    <property type="protein sequence ID" value="SHN70258.1"/>
    <property type="molecule type" value="Genomic_DNA"/>
</dbReference>
<dbReference type="InterPro" id="IPR013105">
    <property type="entry name" value="TPR_2"/>
</dbReference>
<evidence type="ECO:0000256" key="2">
    <source>
        <dbReference type="ARBA" id="ARBA00022803"/>
    </source>
</evidence>
<dbReference type="InterPro" id="IPR011990">
    <property type="entry name" value="TPR-like_helical_dom_sf"/>
</dbReference>
<evidence type="ECO:0000256" key="3">
    <source>
        <dbReference type="PROSITE-ProRule" id="PRU00339"/>
    </source>
</evidence>
<dbReference type="PROSITE" id="PS50005">
    <property type="entry name" value="TPR"/>
    <property type="match status" value="1"/>
</dbReference>
<dbReference type="SMART" id="SM00028">
    <property type="entry name" value="TPR"/>
    <property type="match status" value="1"/>
</dbReference>
<dbReference type="Pfam" id="PF07719">
    <property type="entry name" value="TPR_2"/>
    <property type="match status" value="1"/>
</dbReference>
<protein>
    <submittedName>
        <fullName evidence="4">TPR repeat-containing protein</fullName>
    </submittedName>
</protein>
<feature type="repeat" description="TPR" evidence="3">
    <location>
        <begin position="29"/>
        <end position="62"/>
    </location>
</feature>
<evidence type="ECO:0000313" key="5">
    <source>
        <dbReference type="Proteomes" id="UP000184207"/>
    </source>
</evidence>
<keyword evidence="1" id="KW-0677">Repeat</keyword>
<keyword evidence="5" id="KW-1185">Reference proteome</keyword>
<dbReference type="RefSeq" id="WP_072761089.1">
    <property type="nucleotide sequence ID" value="NZ_FRDJ01000020.1"/>
</dbReference>
<dbReference type="AlphaFoldDB" id="A0A1M7TI25"/>
<dbReference type="Gene3D" id="1.25.40.10">
    <property type="entry name" value="Tetratricopeptide repeat domain"/>
    <property type="match status" value="1"/>
</dbReference>
<sequence>MNDEIQKLIQLGDYSKAFEMIDKLEDNEPKKHNFLGMIYFNQGKLTEAKEAFEKGLRYSPIDSDLLFNYGYVYYSIMDMF</sequence>
<accession>A0A1M7TI25</accession>
<reference evidence="5" key="1">
    <citation type="submission" date="2016-12" db="EMBL/GenBank/DDBJ databases">
        <authorList>
            <person name="Varghese N."/>
            <person name="Submissions S."/>
        </authorList>
    </citation>
    <scope>NUCLEOTIDE SEQUENCE [LARGE SCALE GENOMIC DNA]</scope>
    <source>
        <strain evidence="5">DSM 13020</strain>
    </source>
</reference>
<evidence type="ECO:0000256" key="1">
    <source>
        <dbReference type="ARBA" id="ARBA00022737"/>
    </source>
</evidence>
<gene>
    <name evidence="4" type="ORF">SAMN02745226_02007</name>
</gene>
<dbReference type="InterPro" id="IPR019734">
    <property type="entry name" value="TPR_rpt"/>
</dbReference>
<proteinExistence type="predicted"/>
<evidence type="ECO:0000313" key="4">
    <source>
        <dbReference type="EMBL" id="SHN70258.1"/>
    </source>
</evidence>
<dbReference type="SUPFAM" id="SSF48452">
    <property type="entry name" value="TPR-like"/>
    <property type="match status" value="1"/>
</dbReference>
<dbReference type="Proteomes" id="UP000184207">
    <property type="component" value="Unassembled WGS sequence"/>
</dbReference>
<keyword evidence="2 3" id="KW-0802">TPR repeat</keyword>
<name>A0A1M7TI25_FERGO</name>